<evidence type="ECO:0000256" key="1">
    <source>
        <dbReference type="SAM" id="SignalP"/>
    </source>
</evidence>
<dbReference type="AlphaFoldDB" id="B9SWX1"/>
<evidence type="ECO:0000313" key="3">
    <source>
        <dbReference type="Proteomes" id="UP000008311"/>
    </source>
</evidence>
<gene>
    <name evidence="2" type="ORF">RCOM_0488790</name>
</gene>
<accession>B9SWX1</accession>
<keyword evidence="1" id="KW-0732">Signal</keyword>
<feature type="chain" id="PRO_5002889739" evidence="1">
    <location>
        <begin position="18"/>
        <end position="84"/>
    </location>
</feature>
<reference evidence="3" key="1">
    <citation type="journal article" date="2010" name="Nat. Biotechnol.">
        <title>Draft genome sequence of the oilseed species Ricinus communis.</title>
        <authorList>
            <person name="Chan A.P."/>
            <person name="Crabtree J."/>
            <person name="Zhao Q."/>
            <person name="Lorenzi H."/>
            <person name="Orvis J."/>
            <person name="Puiu D."/>
            <person name="Melake-Berhan A."/>
            <person name="Jones K.M."/>
            <person name="Redman J."/>
            <person name="Chen G."/>
            <person name="Cahoon E.B."/>
            <person name="Gedil M."/>
            <person name="Stanke M."/>
            <person name="Haas B.J."/>
            <person name="Wortman J.R."/>
            <person name="Fraser-Liggett C.M."/>
            <person name="Ravel J."/>
            <person name="Rabinowicz P.D."/>
        </authorList>
    </citation>
    <scope>NUCLEOTIDE SEQUENCE [LARGE SCALE GENOMIC DNA]</scope>
    <source>
        <strain evidence="3">cv. Hale</strain>
    </source>
</reference>
<organism evidence="2 3">
    <name type="scientific">Ricinus communis</name>
    <name type="common">Castor bean</name>
    <dbReference type="NCBI Taxonomy" id="3988"/>
    <lineage>
        <taxon>Eukaryota</taxon>
        <taxon>Viridiplantae</taxon>
        <taxon>Streptophyta</taxon>
        <taxon>Embryophyta</taxon>
        <taxon>Tracheophyta</taxon>
        <taxon>Spermatophyta</taxon>
        <taxon>Magnoliopsida</taxon>
        <taxon>eudicotyledons</taxon>
        <taxon>Gunneridae</taxon>
        <taxon>Pentapetalae</taxon>
        <taxon>rosids</taxon>
        <taxon>fabids</taxon>
        <taxon>Malpighiales</taxon>
        <taxon>Euphorbiaceae</taxon>
        <taxon>Acalyphoideae</taxon>
        <taxon>Acalypheae</taxon>
        <taxon>Ricinus</taxon>
    </lineage>
</organism>
<feature type="signal peptide" evidence="1">
    <location>
        <begin position="1"/>
        <end position="17"/>
    </location>
</feature>
<dbReference type="EMBL" id="EQ974213">
    <property type="protein sequence ID" value="EEF31874.1"/>
    <property type="molecule type" value="Genomic_DNA"/>
</dbReference>
<dbReference type="Proteomes" id="UP000008311">
    <property type="component" value="Unassembled WGS sequence"/>
</dbReference>
<proteinExistence type="predicted"/>
<keyword evidence="3" id="KW-1185">Reference proteome</keyword>
<protein>
    <submittedName>
        <fullName evidence="2">Uncharacterized protein</fullName>
    </submittedName>
</protein>
<evidence type="ECO:0000313" key="2">
    <source>
        <dbReference type="EMBL" id="EEF31874.1"/>
    </source>
</evidence>
<sequence length="84" mass="9333">MFFGHMLLPLWGKASLAISGLPDPSDRSFIKALQKLKLRWSLHRYGSLSSSVKVFRMWGRDVSSNGISCIIQALTLSDYCSLAA</sequence>
<dbReference type="InParanoid" id="B9SWX1"/>
<name>B9SWX1_RICCO</name>